<accession>A0A1H6FME7</accession>
<dbReference type="InterPro" id="IPR025965">
    <property type="entry name" value="FlgD/Vpr_Ig-like"/>
</dbReference>
<evidence type="ECO:0000259" key="2">
    <source>
        <dbReference type="Pfam" id="PF20254"/>
    </source>
</evidence>
<sequence length="596" mass="64173">MRSTGTRLLFAAVLVATLAAFLVTQRLKGSFPLVIRFAANPAVFSPNGDGFRDETTVGFDLTRDARVSFWLIDAEGREVRRLMAERRLRGDIRYRFRWDGRDDRGHIVPDGIYRLRLIARDEGRVIDSLKEIRVDTKPPAVRIVSARPAVVAPGNAVTVRYAGPANRAPEFYVFRTDARHAVLVARFRGHGRAGVWDGLIAGRPAPPGTYAFAVRVRDRAGNQAFAPARVPSPASARPGTGVTVTAIAVSGPTTAVSAGARVGLRIAPADGRRYRFALYRVGSRRPVLRGRARASSLRFRLPRSLPSGVYLLRARRGRAAAGWPLVVRSQALPRFGPRLLVVVPVTSWQAANPADSDANGFPEVIGRRGGVVALNRPYAAAPRLMHELREVAALLSLLRRSAIGFELATDLDLEAGRWLAGGAPSAAVGPGVLVAGALPFAGAKTARALLRHVEAGGRLALLGVDSLHRRCRIAGPLLRCGARRAVDLFGIAAEIVKVPTAPFAVRSDGIRLFGTGERLFGLFARAEVIRATPRGARLLAAAGPPPDLLAFTAYRLGRGLVIRVGTPEWLSRLEPTAFDRQVPRITARVARLVAGG</sequence>
<gene>
    <name evidence="3" type="ORF">SAMN02745716_0624</name>
</gene>
<evidence type="ECO:0000313" key="4">
    <source>
        <dbReference type="Proteomes" id="UP000222056"/>
    </source>
</evidence>
<dbReference type="Gene3D" id="2.60.40.4070">
    <property type="match status" value="1"/>
</dbReference>
<dbReference type="STRING" id="29539.SAMN02745716_0624"/>
<dbReference type="OrthoDB" id="614750at2"/>
<dbReference type="Pfam" id="PF13860">
    <property type="entry name" value="FlgD_ig"/>
    <property type="match status" value="1"/>
</dbReference>
<evidence type="ECO:0000259" key="1">
    <source>
        <dbReference type="Pfam" id="PF13860"/>
    </source>
</evidence>
<dbReference type="Proteomes" id="UP000222056">
    <property type="component" value="Unassembled WGS sequence"/>
</dbReference>
<organism evidence="3 4">
    <name type="scientific">Thermoleophilum album</name>
    <dbReference type="NCBI Taxonomy" id="29539"/>
    <lineage>
        <taxon>Bacteria</taxon>
        <taxon>Bacillati</taxon>
        <taxon>Actinomycetota</taxon>
        <taxon>Thermoleophilia</taxon>
        <taxon>Thermoleophilales</taxon>
        <taxon>Thermoleophilaceae</taxon>
        <taxon>Thermoleophilum</taxon>
    </lineage>
</organism>
<feature type="domain" description="FlgD/Vpr Ig-like" evidence="1">
    <location>
        <begin position="54"/>
        <end position="119"/>
    </location>
</feature>
<dbReference type="RefSeq" id="WP_143038555.1">
    <property type="nucleotide sequence ID" value="NZ_FNWJ01000001.1"/>
</dbReference>
<keyword evidence="4" id="KW-1185">Reference proteome</keyword>
<name>A0A1H6FME7_THEAL</name>
<evidence type="ECO:0000313" key="3">
    <source>
        <dbReference type="EMBL" id="SEH10985.1"/>
    </source>
</evidence>
<dbReference type="AlphaFoldDB" id="A0A1H6FME7"/>
<dbReference type="InterPro" id="IPR046540">
    <property type="entry name" value="DMFA2_C"/>
</dbReference>
<dbReference type="EMBL" id="FNWJ01000001">
    <property type="protein sequence ID" value="SEH10985.1"/>
    <property type="molecule type" value="Genomic_DNA"/>
</dbReference>
<protein>
    <submittedName>
        <fullName evidence="3">FlgD Ig-like domain-containing protein</fullName>
    </submittedName>
</protein>
<dbReference type="Pfam" id="PF20254">
    <property type="entry name" value="DMFA2_C"/>
    <property type="match status" value="1"/>
</dbReference>
<proteinExistence type="predicted"/>
<reference evidence="4" key="1">
    <citation type="submission" date="2016-10" db="EMBL/GenBank/DDBJ databases">
        <authorList>
            <person name="Varghese N."/>
            <person name="Submissions S."/>
        </authorList>
    </citation>
    <scope>NUCLEOTIDE SEQUENCE [LARGE SCALE GENOMIC DNA]</scope>
    <source>
        <strain evidence="4">ATCC 35263</strain>
    </source>
</reference>
<feature type="domain" description="N,N-dimethylformamidase beta subunit-like C-terminal" evidence="2">
    <location>
        <begin position="295"/>
        <end position="474"/>
    </location>
</feature>